<evidence type="ECO:0000256" key="1">
    <source>
        <dbReference type="ARBA" id="ARBA00009437"/>
    </source>
</evidence>
<dbReference type="EMBL" id="CP003273">
    <property type="protein sequence ID" value="AGK99821.1"/>
    <property type="molecule type" value="Genomic_DNA"/>
</dbReference>
<proteinExistence type="inferred from homology"/>
<dbReference type="Proteomes" id="UP000013520">
    <property type="component" value="Chromosome"/>
</dbReference>
<dbReference type="GO" id="GO:0003700">
    <property type="term" value="F:DNA-binding transcription factor activity"/>
    <property type="evidence" value="ECO:0007669"/>
    <property type="project" value="InterPro"/>
</dbReference>
<dbReference type="eggNOG" id="COG0583">
    <property type="taxonomic scope" value="Bacteria"/>
</dbReference>
<dbReference type="Gene3D" id="1.10.10.10">
    <property type="entry name" value="Winged helix-like DNA-binding domain superfamily/Winged helix DNA-binding domain"/>
    <property type="match status" value="1"/>
</dbReference>
<reference evidence="6 7" key="1">
    <citation type="submission" date="2012-01" db="EMBL/GenBank/DDBJ databases">
        <title>Complete sequence of Desulfotomaculum gibsoniae DSM 7213.</title>
        <authorList>
            <consortium name="US DOE Joint Genome Institute"/>
            <person name="Lucas S."/>
            <person name="Han J."/>
            <person name="Lapidus A."/>
            <person name="Cheng J.-F."/>
            <person name="Goodwin L."/>
            <person name="Pitluck S."/>
            <person name="Peters L."/>
            <person name="Ovchinnikova G."/>
            <person name="Teshima H."/>
            <person name="Detter J.C."/>
            <person name="Han C."/>
            <person name="Tapia R."/>
            <person name="Land M."/>
            <person name="Hauser L."/>
            <person name="Kyrpides N."/>
            <person name="Ivanova N."/>
            <person name="Pagani I."/>
            <person name="Parshina S."/>
            <person name="Plugge C."/>
            <person name="Muyzer G."/>
            <person name="Kuever J."/>
            <person name="Ivanova A."/>
            <person name="Nazina T."/>
            <person name="Klenk H.-P."/>
            <person name="Brambilla E."/>
            <person name="Spring S."/>
            <person name="Stams A.F."/>
            <person name="Woyke T."/>
        </authorList>
    </citation>
    <scope>NUCLEOTIDE SEQUENCE [LARGE SCALE GENOMIC DNA]</scope>
    <source>
        <strain evidence="6 7">DSM 7213</strain>
    </source>
</reference>
<keyword evidence="4" id="KW-0804">Transcription</keyword>
<evidence type="ECO:0000256" key="4">
    <source>
        <dbReference type="ARBA" id="ARBA00023163"/>
    </source>
</evidence>
<evidence type="ECO:0000256" key="3">
    <source>
        <dbReference type="ARBA" id="ARBA00023125"/>
    </source>
</evidence>
<dbReference type="InterPro" id="IPR000847">
    <property type="entry name" value="LysR_HTH_N"/>
</dbReference>
<feature type="domain" description="HTH lysR-type" evidence="5">
    <location>
        <begin position="1"/>
        <end position="58"/>
    </location>
</feature>
<sequence length="147" mass="16277">MEIRQLKAFVAVAKLYSFTRAAELLDYAQSSITAQVGSLEDELSTKLFERLGRQVVLTKDGEKLLPYAEQILKLTSEAKELVSSSAVPRGALSVGAVETLCSVNICSSFTNRIIQLLSVKKANEREHCKKAGFCNGYYYRPMVLSFS</sequence>
<keyword evidence="2" id="KW-0805">Transcription regulation</keyword>
<dbReference type="STRING" id="767817.Desgi_0223"/>
<dbReference type="PRINTS" id="PR00039">
    <property type="entry name" value="HTHLYSR"/>
</dbReference>
<protein>
    <submittedName>
        <fullName evidence="6">Transcriptional regulator</fullName>
    </submittedName>
</protein>
<dbReference type="HOGENOM" id="CLU_1765059_0_0_9"/>
<dbReference type="InterPro" id="IPR036390">
    <property type="entry name" value="WH_DNA-bd_sf"/>
</dbReference>
<dbReference type="KEGG" id="dgi:Desgi_0223"/>
<keyword evidence="7" id="KW-1185">Reference proteome</keyword>
<dbReference type="PANTHER" id="PTHR30126:SF100">
    <property type="entry name" value="LYSR-FAMILY TRANSCRIPTIONAL REGULATOR"/>
    <property type="match status" value="1"/>
</dbReference>
<gene>
    <name evidence="6" type="ORF">Desgi_0223</name>
</gene>
<evidence type="ECO:0000313" key="7">
    <source>
        <dbReference type="Proteomes" id="UP000013520"/>
    </source>
</evidence>
<dbReference type="OrthoDB" id="119203at2"/>
<dbReference type="PANTHER" id="PTHR30126">
    <property type="entry name" value="HTH-TYPE TRANSCRIPTIONAL REGULATOR"/>
    <property type="match status" value="1"/>
</dbReference>
<dbReference type="PROSITE" id="PS50931">
    <property type="entry name" value="HTH_LYSR"/>
    <property type="match status" value="1"/>
</dbReference>
<name>R4KDR1_9FIRM</name>
<organism evidence="6 7">
    <name type="scientific">Desulfoscipio gibsoniae DSM 7213</name>
    <dbReference type="NCBI Taxonomy" id="767817"/>
    <lineage>
        <taxon>Bacteria</taxon>
        <taxon>Bacillati</taxon>
        <taxon>Bacillota</taxon>
        <taxon>Clostridia</taxon>
        <taxon>Eubacteriales</taxon>
        <taxon>Desulfallaceae</taxon>
        <taxon>Desulfoscipio</taxon>
    </lineage>
</organism>
<evidence type="ECO:0000259" key="5">
    <source>
        <dbReference type="PROSITE" id="PS50931"/>
    </source>
</evidence>
<dbReference type="RefSeq" id="WP_006523278.1">
    <property type="nucleotide sequence ID" value="NC_021184.1"/>
</dbReference>
<dbReference type="FunFam" id="1.10.10.10:FF:000001">
    <property type="entry name" value="LysR family transcriptional regulator"/>
    <property type="match status" value="1"/>
</dbReference>
<comment type="similarity">
    <text evidence="1">Belongs to the LysR transcriptional regulatory family.</text>
</comment>
<dbReference type="AlphaFoldDB" id="R4KDR1"/>
<evidence type="ECO:0000313" key="6">
    <source>
        <dbReference type="EMBL" id="AGK99821.1"/>
    </source>
</evidence>
<dbReference type="Pfam" id="PF00126">
    <property type="entry name" value="HTH_1"/>
    <property type="match status" value="1"/>
</dbReference>
<dbReference type="GO" id="GO:0000976">
    <property type="term" value="F:transcription cis-regulatory region binding"/>
    <property type="evidence" value="ECO:0007669"/>
    <property type="project" value="TreeGrafter"/>
</dbReference>
<dbReference type="InterPro" id="IPR036388">
    <property type="entry name" value="WH-like_DNA-bd_sf"/>
</dbReference>
<dbReference type="SUPFAM" id="SSF46785">
    <property type="entry name" value="Winged helix' DNA-binding domain"/>
    <property type="match status" value="1"/>
</dbReference>
<accession>R4KDR1</accession>
<keyword evidence="3" id="KW-0238">DNA-binding</keyword>
<evidence type="ECO:0000256" key="2">
    <source>
        <dbReference type="ARBA" id="ARBA00023015"/>
    </source>
</evidence>